<feature type="region of interest" description="Disordered" evidence="1">
    <location>
        <begin position="20"/>
        <end position="47"/>
    </location>
</feature>
<proteinExistence type="predicted"/>
<keyword evidence="3" id="KW-1185">Reference proteome</keyword>
<evidence type="ECO:0000256" key="1">
    <source>
        <dbReference type="SAM" id="MobiDB-lite"/>
    </source>
</evidence>
<protein>
    <submittedName>
        <fullName evidence="2">Uncharacterized protein</fullName>
    </submittedName>
</protein>
<feature type="compositionally biased region" description="Low complexity" evidence="1">
    <location>
        <begin position="153"/>
        <end position="165"/>
    </location>
</feature>
<dbReference type="Proteomes" id="UP000886520">
    <property type="component" value="Chromosome 9"/>
</dbReference>
<name>A0A9D4ZK33_ADICA</name>
<feature type="region of interest" description="Disordered" evidence="1">
    <location>
        <begin position="153"/>
        <end position="181"/>
    </location>
</feature>
<accession>A0A9D4ZK33</accession>
<dbReference type="EMBL" id="JABFUD020000009">
    <property type="protein sequence ID" value="KAI5075790.1"/>
    <property type="molecule type" value="Genomic_DNA"/>
</dbReference>
<comment type="caution">
    <text evidence="2">The sequence shown here is derived from an EMBL/GenBank/DDBJ whole genome shotgun (WGS) entry which is preliminary data.</text>
</comment>
<reference evidence="2" key="1">
    <citation type="submission" date="2021-01" db="EMBL/GenBank/DDBJ databases">
        <title>Adiantum capillus-veneris genome.</title>
        <authorList>
            <person name="Fang Y."/>
            <person name="Liao Q."/>
        </authorList>
    </citation>
    <scope>NUCLEOTIDE SEQUENCE</scope>
    <source>
        <strain evidence="2">H3</strain>
        <tissue evidence="2">Leaf</tissue>
    </source>
</reference>
<organism evidence="2 3">
    <name type="scientific">Adiantum capillus-veneris</name>
    <name type="common">Maidenhair fern</name>
    <dbReference type="NCBI Taxonomy" id="13818"/>
    <lineage>
        <taxon>Eukaryota</taxon>
        <taxon>Viridiplantae</taxon>
        <taxon>Streptophyta</taxon>
        <taxon>Embryophyta</taxon>
        <taxon>Tracheophyta</taxon>
        <taxon>Polypodiopsida</taxon>
        <taxon>Polypodiidae</taxon>
        <taxon>Polypodiales</taxon>
        <taxon>Pteridineae</taxon>
        <taxon>Pteridaceae</taxon>
        <taxon>Vittarioideae</taxon>
        <taxon>Adiantum</taxon>
    </lineage>
</organism>
<sequence length="181" mass="19238">MMGLMEKILLCFRFSTPDPASSRLGPPLDATGGPLFDGAAGQPSPLPDGDTFPLQASLWRPFLLIQTLARAASWRPPTWYATPWLTSSPTLAFSGCNTLLPLLASPSSPVISPRPPPPPPPLSCQKLALLQPRHLLHTLGWYPIGCLTTTPNPSSLTGSTTTGPSCHSRPGSARRPPPFGQ</sequence>
<evidence type="ECO:0000313" key="3">
    <source>
        <dbReference type="Proteomes" id="UP000886520"/>
    </source>
</evidence>
<gene>
    <name evidence="2" type="ORF">GOP47_0009866</name>
</gene>
<dbReference type="AlphaFoldDB" id="A0A9D4ZK33"/>
<evidence type="ECO:0000313" key="2">
    <source>
        <dbReference type="EMBL" id="KAI5075790.1"/>
    </source>
</evidence>